<evidence type="ECO:0000256" key="1">
    <source>
        <dbReference type="ARBA" id="ARBA00004613"/>
    </source>
</evidence>
<dbReference type="PROSITE" id="PS51362">
    <property type="entry name" value="TGF_BETA_2"/>
    <property type="match status" value="1"/>
</dbReference>
<dbReference type="InterPro" id="IPR029034">
    <property type="entry name" value="Cystine-knot_cytokine"/>
</dbReference>
<dbReference type="Gene3D" id="2.10.90.10">
    <property type="entry name" value="Cystine-knot cytokines"/>
    <property type="match status" value="1"/>
</dbReference>
<feature type="domain" description="TGF-beta family profile" evidence="6">
    <location>
        <begin position="88"/>
        <end position="215"/>
    </location>
</feature>
<dbReference type="AlphaFoldDB" id="A0A3B3QTF9"/>
<dbReference type="RefSeq" id="XP_023658949.1">
    <property type="nucleotide sequence ID" value="XM_023803181.2"/>
</dbReference>
<evidence type="ECO:0000256" key="5">
    <source>
        <dbReference type="SAM" id="SignalP"/>
    </source>
</evidence>
<dbReference type="STRING" id="1676925.ENSPKIP00000008905"/>
<dbReference type="GeneID" id="111839350"/>
<dbReference type="KEGG" id="pki:111839350"/>
<accession>A0A3B3QTF9</accession>
<evidence type="ECO:0000259" key="6">
    <source>
        <dbReference type="PROSITE" id="PS51362"/>
    </source>
</evidence>
<dbReference type="SMART" id="SM00204">
    <property type="entry name" value="TGFB"/>
    <property type="match status" value="1"/>
</dbReference>
<evidence type="ECO:0000313" key="8">
    <source>
        <dbReference type="Proteomes" id="UP000261540"/>
    </source>
</evidence>
<evidence type="ECO:0000256" key="2">
    <source>
        <dbReference type="ARBA" id="ARBA00022525"/>
    </source>
</evidence>
<feature type="compositionally biased region" description="Polar residues" evidence="4">
    <location>
        <begin position="99"/>
        <end position="111"/>
    </location>
</feature>
<evidence type="ECO:0000256" key="3">
    <source>
        <dbReference type="RuleBase" id="RU000354"/>
    </source>
</evidence>
<sequence length="217" mass="24105">MKMMLVLCVTAVLLGFVRGKPLHLQPSDNKTVSCNSSALVIKMNRCQIAPLSDAGQMLMEELNLERVPQVSLSVMKQLREHWKVTFRAPRRSTPAEGPGTSTTSIPQSLGSDDLTNNAEQHCCELASEIFIKDLGWDNWIVYPESFTYIQCRMCTANVESMSPSCPIQDSSLPHAPSQAPSCQPSSQRPLPFLYLDEFDTLVISSVRLVQECRCPSV</sequence>
<feature type="signal peptide" evidence="5">
    <location>
        <begin position="1"/>
        <end position="19"/>
    </location>
</feature>
<evidence type="ECO:0000313" key="7">
    <source>
        <dbReference type="Ensembl" id="ENSPKIP00000008905.1"/>
    </source>
</evidence>
<comment type="similarity">
    <text evidence="3">Belongs to the TGF-beta family.</text>
</comment>
<protein>
    <submittedName>
        <fullName evidence="7">Inhibin beta E chain-like</fullName>
    </submittedName>
</protein>
<keyword evidence="5" id="KW-0732">Signal</keyword>
<reference evidence="7" key="1">
    <citation type="submission" date="2025-08" db="UniProtKB">
        <authorList>
            <consortium name="Ensembl"/>
        </authorList>
    </citation>
    <scope>IDENTIFICATION</scope>
</reference>
<dbReference type="GO" id="GO:0008083">
    <property type="term" value="F:growth factor activity"/>
    <property type="evidence" value="ECO:0007669"/>
    <property type="project" value="UniProtKB-KW"/>
</dbReference>
<proteinExistence type="inferred from homology"/>
<feature type="region of interest" description="Disordered" evidence="4">
    <location>
        <begin position="165"/>
        <end position="184"/>
    </location>
</feature>
<keyword evidence="2" id="KW-0964">Secreted</keyword>
<dbReference type="Ensembl" id="ENSPKIT00000032996.1">
    <property type="protein sequence ID" value="ENSPKIP00000008905.1"/>
    <property type="gene ID" value="ENSPKIG00000024213.1"/>
</dbReference>
<dbReference type="GeneTree" id="ENSGT00400000024763"/>
<reference evidence="7" key="2">
    <citation type="submission" date="2025-09" db="UniProtKB">
        <authorList>
            <consortium name="Ensembl"/>
        </authorList>
    </citation>
    <scope>IDENTIFICATION</scope>
</reference>
<evidence type="ECO:0000256" key="4">
    <source>
        <dbReference type="SAM" id="MobiDB-lite"/>
    </source>
</evidence>
<keyword evidence="3" id="KW-0339">Growth factor</keyword>
<feature type="region of interest" description="Disordered" evidence="4">
    <location>
        <begin position="89"/>
        <end position="111"/>
    </location>
</feature>
<organism evidence="7 8">
    <name type="scientific">Paramormyrops kingsleyae</name>
    <dbReference type="NCBI Taxonomy" id="1676925"/>
    <lineage>
        <taxon>Eukaryota</taxon>
        <taxon>Metazoa</taxon>
        <taxon>Chordata</taxon>
        <taxon>Craniata</taxon>
        <taxon>Vertebrata</taxon>
        <taxon>Euteleostomi</taxon>
        <taxon>Actinopterygii</taxon>
        <taxon>Neopterygii</taxon>
        <taxon>Teleostei</taxon>
        <taxon>Osteoglossocephala</taxon>
        <taxon>Osteoglossomorpha</taxon>
        <taxon>Osteoglossiformes</taxon>
        <taxon>Mormyridae</taxon>
        <taxon>Paramormyrops</taxon>
    </lineage>
</organism>
<dbReference type="Proteomes" id="UP000261540">
    <property type="component" value="Unplaced"/>
</dbReference>
<keyword evidence="8" id="KW-1185">Reference proteome</keyword>
<comment type="subcellular location">
    <subcellularLocation>
        <location evidence="1">Secreted</location>
    </subcellularLocation>
</comment>
<feature type="chain" id="PRO_5017288411" evidence="5">
    <location>
        <begin position="20"/>
        <end position="217"/>
    </location>
</feature>
<dbReference type="OrthoDB" id="8997642at2759"/>
<name>A0A3B3QTF9_9TELE</name>
<dbReference type="InterPro" id="IPR001839">
    <property type="entry name" value="TGF-b_C"/>
</dbReference>
<dbReference type="Pfam" id="PF00019">
    <property type="entry name" value="TGF_beta"/>
    <property type="match status" value="1"/>
</dbReference>
<dbReference type="GO" id="GO:0005576">
    <property type="term" value="C:extracellular region"/>
    <property type="evidence" value="ECO:0007669"/>
    <property type="project" value="UniProtKB-SubCell"/>
</dbReference>
<dbReference type="RefSeq" id="XP_023658948.1">
    <property type="nucleotide sequence ID" value="XM_023803180.2"/>
</dbReference>
<dbReference type="CDD" id="cd19379">
    <property type="entry name" value="TGF_beta_GSDF"/>
    <property type="match status" value="1"/>
</dbReference>
<dbReference type="CTD" id="571289"/>
<dbReference type="SUPFAM" id="SSF57501">
    <property type="entry name" value="Cystine-knot cytokines"/>
    <property type="match status" value="1"/>
</dbReference>